<proteinExistence type="predicted"/>
<dbReference type="RefSeq" id="WP_203674738.1">
    <property type="nucleotide sequence ID" value="NZ_BONP01000015.1"/>
</dbReference>
<feature type="transmembrane region" description="Helical" evidence="1">
    <location>
        <begin position="170"/>
        <end position="193"/>
    </location>
</feature>
<organism evidence="2 3">
    <name type="scientific">Cellulomonas phragmiteti</name>
    <dbReference type="NCBI Taxonomy" id="478780"/>
    <lineage>
        <taxon>Bacteria</taxon>
        <taxon>Bacillati</taxon>
        <taxon>Actinomycetota</taxon>
        <taxon>Actinomycetes</taxon>
        <taxon>Micrococcales</taxon>
        <taxon>Cellulomonadaceae</taxon>
        <taxon>Cellulomonas</taxon>
    </lineage>
</organism>
<sequence>MSTEPTDIAPHVDAAWVDDFVVELRLRDVPGDVIGDALTEVESHVVDAGTTAEEAFGDPARYAATLAQTAARPTPDDPRDMLPIAVGGPVLIAGVDGLVSWLSDGTVTVTGGLLALAASAVVLPFVVQRHGTAVLRYLIASPFWRIWLVCLAVTGAQIGLVWLGRGWHVATWPAAPVTVVAGLVLAATAVTWARRPVPTDPVLAPGADREAVTVAARRDARRLALRTTALHVAGLAAVVTVAVLVVRQGG</sequence>
<dbReference type="Proteomes" id="UP000614741">
    <property type="component" value="Unassembled WGS sequence"/>
</dbReference>
<gene>
    <name evidence="2" type="ORF">Cph01nite_25240</name>
</gene>
<evidence type="ECO:0000256" key="1">
    <source>
        <dbReference type="SAM" id="Phobius"/>
    </source>
</evidence>
<reference evidence="2 3" key="1">
    <citation type="submission" date="2021-01" db="EMBL/GenBank/DDBJ databases">
        <title>Whole genome shotgun sequence of Cellulomonas phragmiteti NBRC 110785.</title>
        <authorList>
            <person name="Komaki H."/>
            <person name="Tamura T."/>
        </authorList>
    </citation>
    <scope>NUCLEOTIDE SEQUENCE [LARGE SCALE GENOMIC DNA]</scope>
    <source>
        <strain evidence="2 3">NBRC 110785</strain>
    </source>
</reference>
<keyword evidence="1" id="KW-0812">Transmembrane</keyword>
<accession>A0ABQ4DP55</accession>
<name>A0ABQ4DP55_9CELL</name>
<keyword evidence="1" id="KW-1133">Transmembrane helix</keyword>
<feature type="transmembrane region" description="Helical" evidence="1">
    <location>
        <begin position="223"/>
        <end position="246"/>
    </location>
</feature>
<keyword evidence="3" id="KW-1185">Reference proteome</keyword>
<evidence type="ECO:0000313" key="2">
    <source>
        <dbReference type="EMBL" id="GIG40762.1"/>
    </source>
</evidence>
<dbReference type="Pfam" id="PF22564">
    <property type="entry name" value="HAAS"/>
    <property type="match status" value="1"/>
</dbReference>
<feature type="transmembrane region" description="Helical" evidence="1">
    <location>
        <begin position="107"/>
        <end position="126"/>
    </location>
</feature>
<dbReference type="EMBL" id="BONP01000015">
    <property type="protein sequence ID" value="GIG40762.1"/>
    <property type="molecule type" value="Genomic_DNA"/>
</dbReference>
<comment type="caution">
    <text evidence="2">The sequence shown here is derived from an EMBL/GenBank/DDBJ whole genome shotgun (WGS) entry which is preliminary data.</text>
</comment>
<protein>
    <submittedName>
        <fullName evidence="2">Uncharacterized protein</fullName>
    </submittedName>
</protein>
<keyword evidence="1" id="KW-0472">Membrane</keyword>
<evidence type="ECO:0000313" key="3">
    <source>
        <dbReference type="Proteomes" id="UP000614741"/>
    </source>
</evidence>